<proteinExistence type="predicted"/>
<protein>
    <submittedName>
        <fullName evidence="1">Uncharacterized protein</fullName>
    </submittedName>
</protein>
<comment type="caution">
    <text evidence="1">The sequence shown here is derived from an EMBL/GenBank/DDBJ whole genome shotgun (WGS) entry which is preliminary data.</text>
</comment>
<dbReference type="EMBL" id="CAMXCT010006124">
    <property type="protein sequence ID" value="CAI4013996.1"/>
    <property type="molecule type" value="Genomic_DNA"/>
</dbReference>
<evidence type="ECO:0000313" key="3">
    <source>
        <dbReference type="Proteomes" id="UP001152797"/>
    </source>
</evidence>
<organism evidence="1">
    <name type="scientific">Cladocopium goreaui</name>
    <dbReference type="NCBI Taxonomy" id="2562237"/>
    <lineage>
        <taxon>Eukaryota</taxon>
        <taxon>Sar</taxon>
        <taxon>Alveolata</taxon>
        <taxon>Dinophyceae</taxon>
        <taxon>Suessiales</taxon>
        <taxon>Symbiodiniaceae</taxon>
        <taxon>Cladocopium</taxon>
    </lineage>
</organism>
<keyword evidence="3" id="KW-1185">Reference proteome</keyword>
<evidence type="ECO:0000313" key="1">
    <source>
        <dbReference type="EMBL" id="CAI4013996.1"/>
    </source>
</evidence>
<accession>A0A9P1DR54</accession>
<dbReference type="AlphaFoldDB" id="A0A9P1DR54"/>
<sequence length="101" mass="11280">MSFTEAPSSSCHCRWGTASCNLYSKDPFAQMIVIFAASNPHAPAFLEAALIEKFGSWQGCKNERRGGDTVKEIDGGPYLTYIVFQSWKRPSMQVRSRADQL</sequence>
<evidence type="ECO:0000313" key="2">
    <source>
        <dbReference type="EMBL" id="CAL4801308.1"/>
    </source>
</evidence>
<dbReference type="Proteomes" id="UP001152797">
    <property type="component" value="Unassembled WGS sequence"/>
</dbReference>
<name>A0A9P1DR54_9DINO</name>
<reference evidence="1" key="1">
    <citation type="submission" date="2022-10" db="EMBL/GenBank/DDBJ databases">
        <authorList>
            <person name="Chen Y."/>
            <person name="Dougan E. K."/>
            <person name="Chan C."/>
            <person name="Rhodes N."/>
            <person name="Thang M."/>
        </authorList>
    </citation>
    <scope>NUCLEOTIDE SEQUENCE</scope>
</reference>
<gene>
    <name evidence="1" type="ORF">C1SCF055_LOCUS38927</name>
</gene>
<dbReference type="EMBL" id="CAMXCT030006124">
    <property type="protein sequence ID" value="CAL4801308.1"/>
    <property type="molecule type" value="Genomic_DNA"/>
</dbReference>
<reference evidence="2 3" key="2">
    <citation type="submission" date="2024-05" db="EMBL/GenBank/DDBJ databases">
        <authorList>
            <person name="Chen Y."/>
            <person name="Shah S."/>
            <person name="Dougan E. K."/>
            <person name="Thang M."/>
            <person name="Chan C."/>
        </authorList>
    </citation>
    <scope>NUCLEOTIDE SEQUENCE [LARGE SCALE GENOMIC DNA]</scope>
</reference>
<dbReference type="EMBL" id="CAMXCT020006124">
    <property type="protein sequence ID" value="CAL1167371.1"/>
    <property type="molecule type" value="Genomic_DNA"/>
</dbReference>